<protein>
    <submittedName>
        <fullName evidence="5">Gamma-glutamyltransferase</fullName>
        <ecNumber evidence="5">2.3.2.2</ecNumber>
    </submittedName>
</protein>
<dbReference type="GO" id="GO:0103068">
    <property type="term" value="F:leukotriene C4 gamma-glutamyl transferase activity"/>
    <property type="evidence" value="ECO:0007669"/>
    <property type="project" value="UniProtKB-EC"/>
</dbReference>
<dbReference type="InterPro" id="IPR029055">
    <property type="entry name" value="Ntn_hydrolases_N"/>
</dbReference>
<organism evidence="5 6">
    <name type="scientific">Kiloniella antarctica</name>
    <dbReference type="NCBI Taxonomy" id="1550907"/>
    <lineage>
        <taxon>Bacteria</taxon>
        <taxon>Pseudomonadati</taxon>
        <taxon>Pseudomonadota</taxon>
        <taxon>Alphaproteobacteria</taxon>
        <taxon>Rhodospirillales</taxon>
        <taxon>Kiloniellaceae</taxon>
        <taxon>Kiloniella</taxon>
    </lineage>
</organism>
<dbReference type="PROSITE" id="PS51257">
    <property type="entry name" value="PROKAR_LIPOPROTEIN"/>
    <property type="match status" value="1"/>
</dbReference>
<comment type="catalytic activity">
    <reaction evidence="2">
        <text>glutathione + H2O = L-cysteinylglycine + L-glutamate</text>
        <dbReference type="Rhea" id="RHEA:28807"/>
        <dbReference type="ChEBI" id="CHEBI:15377"/>
        <dbReference type="ChEBI" id="CHEBI:29985"/>
        <dbReference type="ChEBI" id="CHEBI:57925"/>
        <dbReference type="ChEBI" id="CHEBI:61694"/>
        <dbReference type="EC" id="3.4.19.13"/>
    </reaction>
</comment>
<dbReference type="EC" id="2.3.2.2" evidence="5"/>
<dbReference type="RefSeq" id="WP_380251535.1">
    <property type="nucleotide sequence ID" value="NZ_JBHUII010000004.1"/>
</dbReference>
<gene>
    <name evidence="5" type="ORF">ACFSKO_11245</name>
</gene>
<dbReference type="Pfam" id="PF01019">
    <property type="entry name" value="G_glu_transpept"/>
    <property type="match status" value="2"/>
</dbReference>
<sequence length="535" mass="56235">MQDNFFRKTKVSSAILTVCLGGLLLSACDTTSELEKGSLHTVKGFAGLVSADEPRAAQVGRELLGNGATAVDAAVAMYFTMSVTMPSRVGLAAGGVCSYYDKEENKAVALNFFPQSSPSGGVVPKAPRVMAALHAKYGSARWQKLVAYGENLARFGNPVSRAFAYDLALANERLGVNAELLGKFAREDGRLPREGDTLTQPELSGVLSGLRAQGAGYLYAGPMTRRFAEGSTDAGLPLTVDDIRNYLPVMEEPLTVKVGDDLAHFSGDYSSGAYVTAHLIGQLSVDGAYDDADVEDRAHLFVEALKRAQASRGGVLSGTLSAQGSLSEEALETDFGNYTENRATPISSLTNQPVAASGNPYAAGFAVIDRYNNSVACSFTLNGLFGSGRMAQNTGIVLPAPPRSAADGIDTLISVVVANDPTKFSRYAGTAAGGAVGPSALGKVMADILLAKQELKTSQKASRLHHSGKPDVVFYEEKSDASLVAALKEKGHDARPAPAFGRVNSAYCSESLKFMPETCVAAADDRGYGLSRLAR</sequence>
<dbReference type="PANTHER" id="PTHR11686:SF9">
    <property type="entry name" value="RE13973P"/>
    <property type="match status" value="1"/>
</dbReference>
<evidence type="ECO:0000256" key="3">
    <source>
        <dbReference type="ARBA" id="ARBA00047417"/>
    </source>
</evidence>
<keyword evidence="5" id="KW-0808">Transferase</keyword>
<proteinExistence type="predicted"/>
<accession>A0ABW5BN58</accession>
<keyword evidence="6" id="KW-1185">Reference proteome</keyword>
<dbReference type="InterPro" id="IPR000101">
    <property type="entry name" value="GGT_peptidase"/>
</dbReference>
<reference evidence="6" key="1">
    <citation type="journal article" date="2019" name="Int. J. Syst. Evol. Microbiol.">
        <title>The Global Catalogue of Microorganisms (GCM) 10K type strain sequencing project: providing services to taxonomists for standard genome sequencing and annotation.</title>
        <authorList>
            <consortium name="The Broad Institute Genomics Platform"/>
            <consortium name="The Broad Institute Genome Sequencing Center for Infectious Disease"/>
            <person name="Wu L."/>
            <person name="Ma J."/>
        </authorList>
    </citation>
    <scope>NUCLEOTIDE SEQUENCE [LARGE SCALE GENOMIC DNA]</scope>
    <source>
        <strain evidence="6">CGMCC 4.7192</strain>
    </source>
</reference>
<keyword evidence="5" id="KW-0012">Acyltransferase</keyword>
<name>A0ABW5BN58_9PROT</name>
<dbReference type="Gene3D" id="3.60.20.40">
    <property type="match status" value="1"/>
</dbReference>
<dbReference type="Proteomes" id="UP001597294">
    <property type="component" value="Unassembled WGS sequence"/>
</dbReference>
<dbReference type="PANTHER" id="PTHR11686">
    <property type="entry name" value="GAMMA GLUTAMYL TRANSPEPTIDASE"/>
    <property type="match status" value="1"/>
</dbReference>
<comment type="catalytic activity">
    <reaction evidence="1">
        <text>an S-substituted glutathione + H2O = an S-substituted L-cysteinylglycine + L-glutamate</text>
        <dbReference type="Rhea" id="RHEA:59468"/>
        <dbReference type="ChEBI" id="CHEBI:15377"/>
        <dbReference type="ChEBI" id="CHEBI:29985"/>
        <dbReference type="ChEBI" id="CHEBI:90779"/>
        <dbReference type="ChEBI" id="CHEBI:143103"/>
        <dbReference type="EC" id="3.4.19.13"/>
    </reaction>
</comment>
<dbReference type="SUPFAM" id="SSF56235">
    <property type="entry name" value="N-terminal nucleophile aminohydrolases (Ntn hydrolases)"/>
    <property type="match status" value="1"/>
</dbReference>
<comment type="catalytic activity">
    <reaction evidence="3">
        <text>an N-terminal (5-L-glutamyl)-[peptide] + an alpha-amino acid = 5-L-glutamyl amino acid + an N-terminal L-alpha-aminoacyl-[peptide]</text>
        <dbReference type="Rhea" id="RHEA:23904"/>
        <dbReference type="Rhea" id="RHEA-COMP:9780"/>
        <dbReference type="Rhea" id="RHEA-COMP:9795"/>
        <dbReference type="ChEBI" id="CHEBI:77644"/>
        <dbReference type="ChEBI" id="CHEBI:78597"/>
        <dbReference type="ChEBI" id="CHEBI:78599"/>
        <dbReference type="ChEBI" id="CHEBI:78608"/>
        <dbReference type="EC" id="2.3.2.2"/>
    </reaction>
</comment>
<evidence type="ECO:0000313" key="5">
    <source>
        <dbReference type="EMBL" id="MFD2206195.1"/>
    </source>
</evidence>
<dbReference type="PRINTS" id="PR01210">
    <property type="entry name" value="GGTRANSPTASE"/>
</dbReference>
<evidence type="ECO:0000256" key="4">
    <source>
        <dbReference type="SAM" id="SignalP"/>
    </source>
</evidence>
<evidence type="ECO:0000256" key="2">
    <source>
        <dbReference type="ARBA" id="ARBA00001089"/>
    </source>
</evidence>
<evidence type="ECO:0000313" key="6">
    <source>
        <dbReference type="Proteomes" id="UP001597294"/>
    </source>
</evidence>
<keyword evidence="4" id="KW-0732">Signal</keyword>
<evidence type="ECO:0000256" key="1">
    <source>
        <dbReference type="ARBA" id="ARBA00001049"/>
    </source>
</evidence>
<dbReference type="EMBL" id="JBHUII010000004">
    <property type="protein sequence ID" value="MFD2206195.1"/>
    <property type="molecule type" value="Genomic_DNA"/>
</dbReference>
<feature type="chain" id="PRO_5046991331" evidence="4">
    <location>
        <begin position="28"/>
        <end position="535"/>
    </location>
</feature>
<feature type="signal peptide" evidence="4">
    <location>
        <begin position="1"/>
        <end position="27"/>
    </location>
</feature>
<dbReference type="InterPro" id="IPR043137">
    <property type="entry name" value="GGT_ssub_C"/>
</dbReference>
<comment type="caution">
    <text evidence="5">The sequence shown here is derived from an EMBL/GenBank/DDBJ whole genome shotgun (WGS) entry which is preliminary data.</text>
</comment>